<dbReference type="EMBL" id="NBNE01008597">
    <property type="protein sequence ID" value="OWY99316.1"/>
    <property type="molecule type" value="Genomic_DNA"/>
</dbReference>
<gene>
    <name evidence="1" type="ORF">PHMEG_00029696</name>
</gene>
<sequence length="64" mass="6761">SSGFLTVDFTEKACAASGGSIDATFKGNQKCWIVPDARDGDFSGSCKGMKDGKFPNDHPTAQPY</sequence>
<protein>
    <submittedName>
        <fullName evidence="1">Uncharacterized protein</fullName>
    </submittedName>
</protein>
<reference evidence="2" key="1">
    <citation type="submission" date="2017-03" db="EMBL/GenBank/DDBJ databases">
        <title>Phytopthora megakarya and P. palmivora, two closely related causual agents of cacao black pod achieved similar genome size and gene model numbers by different mechanisms.</title>
        <authorList>
            <person name="Ali S."/>
            <person name="Shao J."/>
            <person name="Larry D.J."/>
            <person name="Kronmiller B."/>
            <person name="Shen D."/>
            <person name="Strem M.D."/>
            <person name="Melnick R.L."/>
            <person name="Guiltinan M.J."/>
            <person name="Tyler B.M."/>
            <person name="Meinhardt L.W."/>
            <person name="Bailey B.A."/>
        </authorList>
    </citation>
    <scope>NUCLEOTIDE SEQUENCE [LARGE SCALE GENOMIC DNA]</scope>
    <source>
        <strain evidence="2">zdho120</strain>
    </source>
</reference>
<accession>A0A225V3J1</accession>
<dbReference type="AlphaFoldDB" id="A0A225V3J1"/>
<name>A0A225V3J1_9STRA</name>
<feature type="non-terminal residue" evidence="1">
    <location>
        <position position="1"/>
    </location>
</feature>
<dbReference type="Proteomes" id="UP000198211">
    <property type="component" value="Unassembled WGS sequence"/>
</dbReference>
<comment type="caution">
    <text evidence="1">The sequence shown here is derived from an EMBL/GenBank/DDBJ whole genome shotgun (WGS) entry which is preliminary data.</text>
</comment>
<proteinExistence type="predicted"/>
<evidence type="ECO:0000313" key="1">
    <source>
        <dbReference type="EMBL" id="OWY99316.1"/>
    </source>
</evidence>
<keyword evidence="2" id="KW-1185">Reference proteome</keyword>
<dbReference type="OrthoDB" id="118307at2759"/>
<evidence type="ECO:0000313" key="2">
    <source>
        <dbReference type="Proteomes" id="UP000198211"/>
    </source>
</evidence>
<organism evidence="1 2">
    <name type="scientific">Phytophthora megakarya</name>
    <dbReference type="NCBI Taxonomy" id="4795"/>
    <lineage>
        <taxon>Eukaryota</taxon>
        <taxon>Sar</taxon>
        <taxon>Stramenopiles</taxon>
        <taxon>Oomycota</taxon>
        <taxon>Peronosporomycetes</taxon>
        <taxon>Peronosporales</taxon>
        <taxon>Peronosporaceae</taxon>
        <taxon>Phytophthora</taxon>
    </lineage>
</organism>